<evidence type="ECO:0000256" key="2">
    <source>
        <dbReference type="SAM" id="MobiDB-lite"/>
    </source>
</evidence>
<feature type="domain" description="Caspase family p10" evidence="3">
    <location>
        <begin position="158"/>
        <end position="240"/>
    </location>
</feature>
<dbReference type="InterPro" id="IPR015917">
    <property type="entry name" value="Pept_C14A"/>
</dbReference>
<dbReference type="EMBL" id="JADJMS010000040">
    <property type="protein sequence ID" value="MBK7416330.1"/>
    <property type="molecule type" value="Genomic_DNA"/>
</dbReference>
<dbReference type="InterPro" id="IPR052039">
    <property type="entry name" value="Caspase-related_regulators"/>
</dbReference>
<dbReference type="GO" id="GO:0004197">
    <property type="term" value="F:cysteine-type endopeptidase activity"/>
    <property type="evidence" value="ECO:0007669"/>
    <property type="project" value="InterPro"/>
</dbReference>
<feature type="compositionally biased region" description="Low complexity" evidence="2">
    <location>
        <begin position="290"/>
        <end position="302"/>
    </location>
</feature>
<comment type="similarity">
    <text evidence="1">Belongs to the peptidase C14A family.</text>
</comment>
<dbReference type="Pfam" id="PF00656">
    <property type="entry name" value="Peptidase_C14"/>
    <property type="match status" value="1"/>
</dbReference>
<organism evidence="5 6">
    <name type="scientific">Candidatus Dechloromonas phosphorivorans</name>
    <dbReference type="NCBI Taxonomy" id="2899244"/>
    <lineage>
        <taxon>Bacteria</taxon>
        <taxon>Pseudomonadati</taxon>
        <taxon>Pseudomonadota</taxon>
        <taxon>Betaproteobacteria</taxon>
        <taxon>Rhodocyclales</taxon>
        <taxon>Azonexaceae</taxon>
        <taxon>Dechloromonas</taxon>
    </lineage>
</organism>
<dbReference type="InterPro" id="IPR002138">
    <property type="entry name" value="Pept_C14_p10"/>
</dbReference>
<evidence type="ECO:0000259" key="3">
    <source>
        <dbReference type="PROSITE" id="PS50207"/>
    </source>
</evidence>
<dbReference type="PANTHER" id="PTHR22576:SF37">
    <property type="entry name" value="MUCOSA-ASSOCIATED LYMPHOID TISSUE LYMPHOMA TRANSLOCATION PROTEIN 1"/>
    <property type="match status" value="1"/>
</dbReference>
<reference evidence="5 6" key="1">
    <citation type="submission" date="2020-10" db="EMBL/GenBank/DDBJ databases">
        <title>Connecting structure to function with the recovery of over 1000 high-quality activated sludge metagenome-assembled genomes encoding full-length rRNA genes using long-read sequencing.</title>
        <authorList>
            <person name="Singleton C.M."/>
            <person name="Petriglieri F."/>
            <person name="Kristensen J.M."/>
            <person name="Kirkegaard R.H."/>
            <person name="Michaelsen T.Y."/>
            <person name="Andersen M.H."/>
            <person name="Karst S.M."/>
            <person name="Dueholm M.S."/>
            <person name="Nielsen P.H."/>
            <person name="Albertsen M."/>
        </authorList>
    </citation>
    <scope>NUCLEOTIDE SEQUENCE [LARGE SCALE GENOMIC DNA]</scope>
    <source>
        <strain evidence="5">EsbW_18-Q3-R4-48_BATAC.463</strain>
    </source>
</reference>
<evidence type="ECO:0000256" key="1">
    <source>
        <dbReference type="ARBA" id="ARBA00010134"/>
    </source>
</evidence>
<evidence type="ECO:0000259" key="4">
    <source>
        <dbReference type="PROSITE" id="PS50208"/>
    </source>
</evidence>
<dbReference type="Proteomes" id="UP000739411">
    <property type="component" value="Unassembled WGS sequence"/>
</dbReference>
<feature type="domain" description="Caspase family p20" evidence="4">
    <location>
        <begin position="17"/>
        <end position="144"/>
    </location>
</feature>
<protein>
    <submittedName>
        <fullName evidence="5">Caspase family protein</fullName>
    </submittedName>
</protein>
<comment type="caution">
    <text evidence="5">The sequence shown here is derived from an EMBL/GenBank/DDBJ whole genome shotgun (WGS) entry which is preliminary data.</text>
</comment>
<dbReference type="AlphaFoldDB" id="A0A935N275"/>
<name>A0A935N275_9RHOO</name>
<evidence type="ECO:0000313" key="5">
    <source>
        <dbReference type="EMBL" id="MBK7416330.1"/>
    </source>
</evidence>
<dbReference type="PROSITE" id="PS50207">
    <property type="entry name" value="CASPASE_P10"/>
    <property type="match status" value="1"/>
</dbReference>
<feature type="compositionally biased region" description="Pro residues" evidence="2">
    <location>
        <begin position="303"/>
        <end position="315"/>
    </location>
</feature>
<dbReference type="InterPro" id="IPR001309">
    <property type="entry name" value="Pept_C14_p20"/>
</dbReference>
<dbReference type="PANTHER" id="PTHR22576">
    <property type="entry name" value="MUCOSA ASSOCIATED LYMPHOID TISSUE LYMPHOMA TRANSLOCATION PROTEIN 1/PARACASPASE"/>
    <property type="match status" value="1"/>
</dbReference>
<dbReference type="SMART" id="SM00115">
    <property type="entry name" value="CASc"/>
    <property type="match status" value="1"/>
</dbReference>
<dbReference type="InterPro" id="IPR029030">
    <property type="entry name" value="Caspase-like_dom_sf"/>
</dbReference>
<dbReference type="PROSITE" id="PS50208">
    <property type="entry name" value="CASPASE_P20"/>
    <property type="match status" value="1"/>
</dbReference>
<proteinExistence type="inferred from homology"/>
<sequence>MLTVFFVGMSSPAFSLERRIALVIGNAKYKEAPLTNPVNDANDMEAVLKSSGFRVIKAIDATQKQMNRAIFEFGELLTHDSVALFYYAGHGLQVRGKNYLIPVDAEIKSESSVRVESVDVDGVLDQLSNSELNVVILDACRNNPFERRTNRSLGTAGGLAQMEAPKGSLIAYSTAPGKTAADGEGRNGLYTQALLRYIKEPGLTIEQVFKNVRREVARSTRDAQMPWESSSMTGEFYFSPTSRPSVALNPTAAGRPPERASVVPVPAPAQAKVEEVIRMAKQVPQDSPGLAADKAASAVLAKPPAPEPIPSPVPAPTSATRHQPKPVLLQMLMRNPKIG</sequence>
<dbReference type="GO" id="GO:0006508">
    <property type="term" value="P:proteolysis"/>
    <property type="evidence" value="ECO:0007669"/>
    <property type="project" value="InterPro"/>
</dbReference>
<dbReference type="InterPro" id="IPR011600">
    <property type="entry name" value="Pept_C14_caspase"/>
</dbReference>
<accession>A0A935N275</accession>
<dbReference type="Gene3D" id="3.40.50.1460">
    <property type="match status" value="1"/>
</dbReference>
<feature type="region of interest" description="Disordered" evidence="2">
    <location>
        <begin position="285"/>
        <end position="327"/>
    </location>
</feature>
<evidence type="ECO:0000313" key="6">
    <source>
        <dbReference type="Proteomes" id="UP000739411"/>
    </source>
</evidence>
<gene>
    <name evidence="5" type="ORF">IPJ38_15760</name>
</gene>
<dbReference type="SUPFAM" id="SSF52129">
    <property type="entry name" value="Caspase-like"/>
    <property type="match status" value="1"/>
</dbReference>